<name>A0A1H2ZX43_9BACL</name>
<evidence type="ECO:0000256" key="4">
    <source>
        <dbReference type="ARBA" id="ARBA00023136"/>
    </source>
</evidence>
<proteinExistence type="predicted"/>
<dbReference type="PANTHER" id="PTHR11814">
    <property type="entry name" value="SULFATE TRANSPORTER"/>
    <property type="match status" value="1"/>
</dbReference>
<dbReference type="InterPro" id="IPR001902">
    <property type="entry name" value="SLC26A/SulP_fam"/>
</dbReference>
<evidence type="ECO:0000256" key="3">
    <source>
        <dbReference type="ARBA" id="ARBA00022989"/>
    </source>
</evidence>
<dbReference type="RefSeq" id="WP_091741193.1">
    <property type="nucleotide sequence ID" value="NZ_FNNQ01000012.1"/>
</dbReference>
<evidence type="ECO:0000313" key="8">
    <source>
        <dbReference type="Proteomes" id="UP000198534"/>
    </source>
</evidence>
<protein>
    <submittedName>
        <fullName evidence="7">Sulfate permease, SulP family</fullName>
    </submittedName>
</protein>
<feature type="transmembrane region" description="Helical" evidence="5">
    <location>
        <begin position="313"/>
        <end position="334"/>
    </location>
</feature>
<comment type="subcellular location">
    <subcellularLocation>
        <location evidence="1">Membrane</location>
        <topology evidence="1">Multi-pass membrane protein</topology>
    </subcellularLocation>
</comment>
<dbReference type="STRING" id="1048340.SAMN05444487_11243"/>
<gene>
    <name evidence="7" type="ORF">SAMN05444487_11243</name>
</gene>
<dbReference type="InterPro" id="IPR011547">
    <property type="entry name" value="SLC26A/SulP_dom"/>
</dbReference>
<dbReference type="GO" id="GO:0016020">
    <property type="term" value="C:membrane"/>
    <property type="evidence" value="ECO:0007669"/>
    <property type="project" value="UniProtKB-SubCell"/>
</dbReference>
<keyword evidence="4 5" id="KW-0472">Membrane</keyword>
<sequence length="419" mass="44557">MYIKDKFQGYNIRKFRQDILAGVLVGVIALPMGMSFAVASGAPPVSGLYTMIIAGFLISLLGGSKYQIGGPAGAFIPVLFGIVVQYGFENLIIAGMMAGILLILFAICNAGSLMKYIPKTVITGFTAGTAVIIFSGQIAGFLGLNELKKYKYFYLNMKEILVNLTNINVYSVITAITCLALIIIGTKLYPRIPNALIGILASTLLATFLFPNQVATIEEVFGNIPNQLPMFDAPEITFDKIVMLLPVAFTISLLGGMESLLTATVADEMSGTKHNRKKELIGQGIANIVTPFFGGIPAAGGITRTATNINSGAVSRLSGMIHAILALLVLLIAAPYVEKVPLASLAPVVMVIAWNMGQRKAFAQILRSGVGNSLILLATFTATVFVDLTMGIGLGLAISLFIHLKNNGWRINTSGRLSS</sequence>
<keyword evidence="8" id="KW-1185">Reference proteome</keyword>
<evidence type="ECO:0000313" key="7">
    <source>
        <dbReference type="EMBL" id="SDX22050.1"/>
    </source>
</evidence>
<reference evidence="7 8" key="1">
    <citation type="submission" date="2016-10" db="EMBL/GenBank/DDBJ databases">
        <authorList>
            <person name="de Groot N.N."/>
        </authorList>
    </citation>
    <scope>NUCLEOTIDE SEQUENCE [LARGE SCALE GENOMIC DNA]</scope>
    <source>
        <strain evidence="7 8">DSM 45610</strain>
    </source>
</reference>
<dbReference type="AlphaFoldDB" id="A0A1H2ZX43"/>
<feature type="transmembrane region" description="Helical" evidence="5">
    <location>
        <begin position="92"/>
        <end position="114"/>
    </location>
</feature>
<evidence type="ECO:0000256" key="2">
    <source>
        <dbReference type="ARBA" id="ARBA00022692"/>
    </source>
</evidence>
<feature type="domain" description="SLC26A/SulP transporter" evidence="6">
    <location>
        <begin position="15"/>
        <end position="379"/>
    </location>
</feature>
<feature type="transmembrane region" description="Helical" evidence="5">
    <location>
        <begin position="20"/>
        <end position="39"/>
    </location>
</feature>
<feature type="transmembrane region" description="Helical" evidence="5">
    <location>
        <begin position="68"/>
        <end position="86"/>
    </location>
</feature>
<evidence type="ECO:0000256" key="5">
    <source>
        <dbReference type="SAM" id="Phobius"/>
    </source>
</evidence>
<dbReference type="GO" id="GO:0055085">
    <property type="term" value="P:transmembrane transport"/>
    <property type="evidence" value="ECO:0007669"/>
    <property type="project" value="InterPro"/>
</dbReference>
<accession>A0A1H2ZX43</accession>
<evidence type="ECO:0000259" key="6">
    <source>
        <dbReference type="Pfam" id="PF00916"/>
    </source>
</evidence>
<organism evidence="7 8">
    <name type="scientific">Marininema mesophilum</name>
    <dbReference type="NCBI Taxonomy" id="1048340"/>
    <lineage>
        <taxon>Bacteria</taxon>
        <taxon>Bacillati</taxon>
        <taxon>Bacillota</taxon>
        <taxon>Bacilli</taxon>
        <taxon>Bacillales</taxon>
        <taxon>Thermoactinomycetaceae</taxon>
        <taxon>Marininema</taxon>
    </lineage>
</organism>
<feature type="transmembrane region" description="Helical" evidence="5">
    <location>
        <begin position="241"/>
        <end position="266"/>
    </location>
</feature>
<feature type="transmembrane region" description="Helical" evidence="5">
    <location>
        <begin position="369"/>
        <end position="402"/>
    </location>
</feature>
<feature type="transmembrane region" description="Helical" evidence="5">
    <location>
        <begin position="45"/>
        <end position="61"/>
    </location>
</feature>
<feature type="transmembrane region" description="Helical" evidence="5">
    <location>
        <begin position="164"/>
        <end position="185"/>
    </location>
</feature>
<dbReference type="Pfam" id="PF00916">
    <property type="entry name" value="Sulfate_transp"/>
    <property type="match status" value="1"/>
</dbReference>
<feature type="transmembrane region" description="Helical" evidence="5">
    <location>
        <begin position="121"/>
        <end position="144"/>
    </location>
</feature>
<keyword evidence="2 5" id="KW-0812">Transmembrane</keyword>
<dbReference type="OrthoDB" id="9771198at2"/>
<keyword evidence="3 5" id="KW-1133">Transmembrane helix</keyword>
<dbReference type="Proteomes" id="UP000198534">
    <property type="component" value="Unassembled WGS sequence"/>
</dbReference>
<evidence type="ECO:0000256" key="1">
    <source>
        <dbReference type="ARBA" id="ARBA00004141"/>
    </source>
</evidence>
<dbReference type="EMBL" id="FNNQ01000012">
    <property type="protein sequence ID" value="SDX22050.1"/>
    <property type="molecule type" value="Genomic_DNA"/>
</dbReference>